<keyword evidence="2" id="KW-1185">Reference proteome</keyword>
<evidence type="ECO:0000313" key="2">
    <source>
        <dbReference type="Proteomes" id="UP000007590"/>
    </source>
</evidence>
<accession>H8KPG7</accession>
<dbReference type="KEGG" id="scn:Solca_0743"/>
<evidence type="ECO:0000313" key="1">
    <source>
        <dbReference type="EMBL" id="AFD05865.1"/>
    </source>
</evidence>
<dbReference type="Proteomes" id="UP000007590">
    <property type="component" value="Chromosome"/>
</dbReference>
<dbReference type="EMBL" id="CP003349">
    <property type="protein sequence ID" value="AFD05865.1"/>
    <property type="molecule type" value="Genomic_DNA"/>
</dbReference>
<protein>
    <submittedName>
        <fullName evidence="1">Uncharacterized protein</fullName>
    </submittedName>
</protein>
<proteinExistence type="predicted"/>
<gene>
    <name evidence="1" type="ordered locus">Solca_0743</name>
</gene>
<sequence length="30" mass="3504">MPDTNEKETIHNRFLFALLDLTILKSDTIN</sequence>
<dbReference type="AlphaFoldDB" id="H8KPG7"/>
<dbReference type="HOGENOM" id="CLU_3405492_0_0_10"/>
<reference evidence="1" key="1">
    <citation type="submission" date="2012-02" db="EMBL/GenBank/DDBJ databases">
        <title>The complete genome of Solitalea canadensis DSM 3403.</title>
        <authorList>
            <consortium name="US DOE Joint Genome Institute (JGI-PGF)"/>
            <person name="Lucas S."/>
            <person name="Copeland A."/>
            <person name="Lapidus A."/>
            <person name="Glavina del Rio T."/>
            <person name="Dalin E."/>
            <person name="Tice H."/>
            <person name="Bruce D."/>
            <person name="Goodwin L."/>
            <person name="Pitluck S."/>
            <person name="Peters L."/>
            <person name="Ovchinnikova G."/>
            <person name="Lu M."/>
            <person name="Kyrpides N."/>
            <person name="Mavromatis K."/>
            <person name="Ivanova N."/>
            <person name="Brettin T."/>
            <person name="Detter J.C."/>
            <person name="Han C."/>
            <person name="Larimer F."/>
            <person name="Land M."/>
            <person name="Hauser L."/>
            <person name="Markowitz V."/>
            <person name="Cheng J.-F."/>
            <person name="Hugenholtz P."/>
            <person name="Woyke T."/>
            <person name="Wu D."/>
            <person name="Spring S."/>
            <person name="Schroeder M."/>
            <person name="Kopitz M."/>
            <person name="Brambilla E."/>
            <person name="Klenk H.-P."/>
            <person name="Eisen J.A."/>
        </authorList>
    </citation>
    <scope>NUCLEOTIDE SEQUENCE</scope>
    <source>
        <strain evidence="1">DSM 3403</strain>
    </source>
</reference>
<name>H8KPG7_SOLCM</name>
<organism evidence="1 2">
    <name type="scientific">Solitalea canadensis (strain ATCC 29591 / DSM 3403 / JCM 21819 / LMG 8368 / NBRC 15130 / NCIMB 12057 / USAM 9D)</name>
    <name type="common">Flexibacter canadensis</name>
    <dbReference type="NCBI Taxonomy" id="929556"/>
    <lineage>
        <taxon>Bacteria</taxon>
        <taxon>Pseudomonadati</taxon>
        <taxon>Bacteroidota</taxon>
        <taxon>Sphingobacteriia</taxon>
        <taxon>Sphingobacteriales</taxon>
        <taxon>Sphingobacteriaceae</taxon>
        <taxon>Solitalea</taxon>
    </lineage>
</organism>